<organism evidence="2 3">
    <name type="scientific">Bdellovibrio svalbardensis</name>
    <dbReference type="NCBI Taxonomy" id="2972972"/>
    <lineage>
        <taxon>Bacteria</taxon>
        <taxon>Pseudomonadati</taxon>
        <taxon>Bdellovibrionota</taxon>
        <taxon>Bdellovibrionia</taxon>
        <taxon>Bdellovibrionales</taxon>
        <taxon>Pseudobdellovibrionaceae</taxon>
        <taxon>Bdellovibrio</taxon>
    </lineage>
</organism>
<gene>
    <name evidence="2" type="ORF">NWE73_01030</name>
</gene>
<dbReference type="SUPFAM" id="SSF81901">
    <property type="entry name" value="HCP-like"/>
    <property type="match status" value="1"/>
</dbReference>
<protein>
    <submittedName>
        <fullName evidence="2">Tetratricopeptide repeat protein</fullName>
    </submittedName>
</protein>
<dbReference type="Gene3D" id="1.25.40.10">
    <property type="entry name" value="Tetratricopeptide repeat domain"/>
    <property type="match status" value="2"/>
</dbReference>
<proteinExistence type="predicted"/>
<feature type="chain" id="PRO_5047373428" evidence="1">
    <location>
        <begin position="21"/>
        <end position="265"/>
    </location>
</feature>
<accession>A0ABT6DF63</accession>
<reference evidence="2" key="1">
    <citation type="submission" date="2022-08" db="EMBL/GenBank/DDBJ databases">
        <title>Novel Bdellovibrio Species Isolated from Svalbard: Designation Bdellovibrio svalbardensis.</title>
        <authorList>
            <person name="Mitchell R.J."/>
            <person name="Choi S.Y."/>
        </authorList>
    </citation>
    <scope>NUCLEOTIDE SEQUENCE</scope>
    <source>
        <strain evidence="2">PAP01</strain>
    </source>
</reference>
<evidence type="ECO:0000256" key="1">
    <source>
        <dbReference type="SAM" id="SignalP"/>
    </source>
</evidence>
<keyword evidence="1" id="KW-0732">Signal</keyword>
<evidence type="ECO:0000313" key="3">
    <source>
        <dbReference type="Proteomes" id="UP001152321"/>
    </source>
</evidence>
<sequence length="265" mass="30902">MIRTLLIVLVLVLSACSSQEEGDFKQAQKNIAQGHHKVALTFLDRVILRNSPSELPLEAAREAARISFFELKDYPKTIQYYHFIVLHAPNEKERLEAQKQIASIYFNNLQDYHLAIIEYSKLQQMPHTDLEAAQYKMNVARAHYYMNNFFQAESEIDNLLRLRADDNIRFNALMLKGNILVGKKEYAKATDIFKTLMQNYPQKSIQENVGLTLAVCYEENNNFKEAIKVLEEYRGKYNPPEYIELRIKRLQERQKNAPGARGLRK</sequence>
<evidence type="ECO:0000313" key="2">
    <source>
        <dbReference type="EMBL" id="MDG0814925.1"/>
    </source>
</evidence>
<feature type="signal peptide" evidence="1">
    <location>
        <begin position="1"/>
        <end position="20"/>
    </location>
</feature>
<comment type="caution">
    <text evidence="2">The sequence shown here is derived from an EMBL/GenBank/DDBJ whole genome shotgun (WGS) entry which is preliminary data.</text>
</comment>
<dbReference type="InterPro" id="IPR011990">
    <property type="entry name" value="TPR-like_helical_dom_sf"/>
</dbReference>
<name>A0ABT6DF63_9BACT</name>
<dbReference type="PROSITE" id="PS51257">
    <property type="entry name" value="PROKAR_LIPOPROTEIN"/>
    <property type="match status" value="1"/>
</dbReference>
<keyword evidence="3" id="KW-1185">Reference proteome</keyword>
<dbReference type="Pfam" id="PF14559">
    <property type="entry name" value="TPR_19"/>
    <property type="match status" value="1"/>
</dbReference>
<dbReference type="EMBL" id="JANRMI010000001">
    <property type="protein sequence ID" value="MDG0814925.1"/>
    <property type="molecule type" value="Genomic_DNA"/>
</dbReference>
<dbReference type="RefSeq" id="WP_277576407.1">
    <property type="nucleotide sequence ID" value="NZ_JANRMI010000001.1"/>
</dbReference>
<dbReference type="Proteomes" id="UP001152321">
    <property type="component" value="Unassembled WGS sequence"/>
</dbReference>